<evidence type="ECO:0000313" key="1">
    <source>
        <dbReference type="EMBL" id="VEH16552.1"/>
    </source>
</evidence>
<accession>A0A448L9G7</accession>
<dbReference type="Proteomes" id="UP000274578">
    <property type="component" value="Chromosome 1"/>
</dbReference>
<organism evidence="1 2">
    <name type="scientific">Segatella oris</name>
    <dbReference type="NCBI Taxonomy" id="28135"/>
    <lineage>
        <taxon>Bacteria</taxon>
        <taxon>Pseudomonadati</taxon>
        <taxon>Bacteroidota</taxon>
        <taxon>Bacteroidia</taxon>
        <taxon>Bacteroidales</taxon>
        <taxon>Prevotellaceae</taxon>
        <taxon>Segatella</taxon>
    </lineage>
</organism>
<evidence type="ECO:0000313" key="2">
    <source>
        <dbReference type="Proteomes" id="UP000274578"/>
    </source>
</evidence>
<dbReference type="KEGG" id="poc:NCTC13071_02590"/>
<protein>
    <submittedName>
        <fullName evidence="1">Uncharacterized protein</fullName>
    </submittedName>
</protein>
<name>A0A448L9G7_9BACT</name>
<dbReference type="AlphaFoldDB" id="A0A448L9G7"/>
<reference evidence="1 2" key="1">
    <citation type="submission" date="2018-12" db="EMBL/GenBank/DDBJ databases">
        <authorList>
            <consortium name="Pathogen Informatics"/>
        </authorList>
    </citation>
    <scope>NUCLEOTIDE SEQUENCE [LARGE SCALE GENOMIC DNA]</scope>
    <source>
        <strain evidence="1 2">NCTC13071</strain>
    </source>
</reference>
<dbReference type="EMBL" id="LR134384">
    <property type="protein sequence ID" value="VEH16552.1"/>
    <property type="molecule type" value="Genomic_DNA"/>
</dbReference>
<sequence>MNINTLFVSWDMNAKGIVSALICRLPAACHVGDKMLKFHDDEPAKSLWI</sequence>
<gene>
    <name evidence="1" type="ORF">NCTC13071_02590</name>
</gene>
<proteinExistence type="predicted"/>